<comment type="caution">
    <text evidence="2">The sequence shown here is derived from an EMBL/GenBank/DDBJ whole genome shotgun (WGS) entry which is preliminary data.</text>
</comment>
<evidence type="ECO:0000313" key="3">
    <source>
        <dbReference type="Proteomes" id="UP000298154"/>
    </source>
</evidence>
<accession>A0A4R9AR21</accession>
<proteinExistence type="predicted"/>
<evidence type="ECO:0000256" key="1">
    <source>
        <dbReference type="SAM" id="MobiDB-lite"/>
    </source>
</evidence>
<feature type="region of interest" description="Disordered" evidence="1">
    <location>
        <begin position="1"/>
        <end position="21"/>
    </location>
</feature>
<dbReference type="Proteomes" id="UP000298154">
    <property type="component" value="Unassembled WGS sequence"/>
</dbReference>
<dbReference type="RefSeq" id="WP_134554851.1">
    <property type="nucleotide sequence ID" value="NZ_SOHK01000007.1"/>
</dbReference>
<organism evidence="2 3">
    <name type="scientific">Cryobacterium ruanii</name>
    <dbReference type="NCBI Taxonomy" id="1259197"/>
    <lineage>
        <taxon>Bacteria</taxon>
        <taxon>Bacillati</taxon>
        <taxon>Actinomycetota</taxon>
        <taxon>Actinomycetes</taxon>
        <taxon>Micrococcales</taxon>
        <taxon>Microbacteriaceae</taxon>
        <taxon>Cryobacterium</taxon>
    </lineage>
</organism>
<sequence>MSSGGYERHRPPRNQPHRRGGELTLVAQVSVHTSSDTATLTDAERATLTATGVTAAVAAFTAALGDVAEHAWFEVVGRDSDRVQLFIDERVAMTDDEVHDLAWRTAASVICDNRATVRVNASL</sequence>
<reference evidence="2 3" key="1">
    <citation type="submission" date="2019-03" db="EMBL/GenBank/DDBJ databases">
        <title>Genomics of glacier-inhabiting Cryobacterium strains.</title>
        <authorList>
            <person name="Liu Q."/>
            <person name="Xin Y.-H."/>
        </authorList>
    </citation>
    <scope>NUCLEOTIDE SEQUENCE [LARGE SCALE GENOMIC DNA]</scope>
    <source>
        <strain evidence="2 3">Sr36</strain>
    </source>
</reference>
<gene>
    <name evidence="2" type="ORF">E3T47_05120</name>
</gene>
<protein>
    <submittedName>
        <fullName evidence="2">Uncharacterized protein</fullName>
    </submittedName>
</protein>
<keyword evidence="3" id="KW-1185">Reference proteome</keyword>
<dbReference type="EMBL" id="SOHK01000007">
    <property type="protein sequence ID" value="TFD67975.1"/>
    <property type="molecule type" value="Genomic_DNA"/>
</dbReference>
<evidence type="ECO:0000313" key="2">
    <source>
        <dbReference type="EMBL" id="TFD67975.1"/>
    </source>
</evidence>
<name>A0A4R9AR21_9MICO</name>
<dbReference type="AlphaFoldDB" id="A0A4R9AR21"/>